<evidence type="ECO:0000256" key="6">
    <source>
        <dbReference type="ARBA" id="ARBA00022692"/>
    </source>
</evidence>
<dbReference type="EMBL" id="AP023326">
    <property type="protein sequence ID" value="BCI68274.1"/>
    <property type="molecule type" value="Genomic_DNA"/>
</dbReference>
<dbReference type="Proteomes" id="UP000515220">
    <property type="component" value="Chromosome"/>
</dbReference>
<evidence type="ECO:0000256" key="1">
    <source>
        <dbReference type="ARBA" id="ARBA00004651"/>
    </source>
</evidence>
<accession>A0A6S6PT41</accession>
<evidence type="ECO:0000256" key="3">
    <source>
        <dbReference type="ARBA" id="ARBA00006263"/>
    </source>
</evidence>
<evidence type="ECO:0000256" key="5">
    <source>
        <dbReference type="ARBA" id="ARBA00022573"/>
    </source>
</evidence>
<protein>
    <recommendedName>
        <fullName evidence="9">Cobalamin biosynthesis protein CobD</fullName>
    </recommendedName>
</protein>
<keyword evidence="5 9" id="KW-0169">Cobalamin biosynthesis</keyword>
<gene>
    <name evidence="9 10" type="primary">cobD</name>
    <name evidence="10" type="ORF">AAJCM20276_28980</name>
</gene>
<evidence type="ECO:0000256" key="8">
    <source>
        <dbReference type="ARBA" id="ARBA00023136"/>
    </source>
</evidence>
<comment type="function">
    <text evidence="9">Converts cobyric acid to cobinamide by the addition of aminopropanol on the F carboxylic group.</text>
</comment>
<evidence type="ECO:0000313" key="11">
    <source>
        <dbReference type="Proteomes" id="UP000515220"/>
    </source>
</evidence>
<keyword evidence="7 9" id="KW-1133">Transmembrane helix</keyword>
<dbReference type="InterPro" id="IPR004485">
    <property type="entry name" value="Cobalamin_biosynth_CobD/CbiB"/>
</dbReference>
<dbReference type="GO" id="GO:0009236">
    <property type="term" value="P:cobalamin biosynthetic process"/>
    <property type="evidence" value="ECO:0007669"/>
    <property type="project" value="UniProtKB-UniRule"/>
</dbReference>
<dbReference type="NCBIfam" id="TIGR00380">
    <property type="entry name" value="cobal_cbiB"/>
    <property type="match status" value="1"/>
</dbReference>
<feature type="transmembrane region" description="Helical" evidence="9">
    <location>
        <begin position="57"/>
        <end position="78"/>
    </location>
</feature>
<keyword evidence="6 9" id="KW-0812">Transmembrane</keyword>
<evidence type="ECO:0000256" key="2">
    <source>
        <dbReference type="ARBA" id="ARBA00004953"/>
    </source>
</evidence>
<name>A0A6S6PT41_ACEAC</name>
<reference evidence="10 11" key="1">
    <citation type="submission" date="2020-07" db="EMBL/GenBank/DDBJ databases">
        <title>Complete Genome Sequence of an acetic acid bacterium, Acetobacter aceti JCM20276.</title>
        <authorList>
            <person name="Hirose Y."/>
            <person name="Mihara H."/>
        </authorList>
    </citation>
    <scope>NUCLEOTIDE SEQUENCE [LARGE SCALE GENOMIC DNA]</scope>
    <source>
        <strain evidence="10 11">JCM20276</strain>
    </source>
</reference>
<keyword evidence="8 9" id="KW-0472">Membrane</keyword>
<comment type="similarity">
    <text evidence="3 9">Belongs to the CobD/CbiB family.</text>
</comment>
<sequence length="329" mass="36008">MSFFPRTAFIAILTEGLFGYPKWLYSAIRHPVMWQGALISTLERHLNHQTFSRRKRIAAGAFATGIFTAVPVGLAALVSRSVRHSPIACGLLASCCLAQRSLHEHVEAVAQALEDKGLTEGRQAVSMIVGRDTSALDEAAICRATIETLAENFSDGVVAPAFWCALGGLPGAVFYKAVNTADSMIGHRNERYEAFGKTAARLDDLINLPASRLSAFWIVSAAFFTGQDWKAALRTIRRDARHHRSPNAGWPEAAMAGALGLSIGGPRLYNGEIANVRWIGEGRQEATPADIRRALKLYRAACTIQCLTFYVIFRNTHNSRTQNANPIRN</sequence>
<dbReference type="PANTHER" id="PTHR34308:SF1">
    <property type="entry name" value="COBALAMIN BIOSYNTHESIS PROTEIN CBIB"/>
    <property type="match status" value="1"/>
</dbReference>
<evidence type="ECO:0000256" key="7">
    <source>
        <dbReference type="ARBA" id="ARBA00022989"/>
    </source>
</evidence>
<dbReference type="AlphaFoldDB" id="A0A6S6PT41"/>
<dbReference type="GO" id="GO:0015420">
    <property type="term" value="F:ABC-type vitamin B12 transporter activity"/>
    <property type="evidence" value="ECO:0007669"/>
    <property type="project" value="UniProtKB-UniRule"/>
</dbReference>
<dbReference type="UniPathway" id="UPA00148"/>
<dbReference type="HAMAP" id="MF_00024">
    <property type="entry name" value="CobD_CbiB"/>
    <property type="match status" value="1"/>
</dbReference>
<comment type="caution">
    <text evidence="9">Lacks conserved residue(s) required for the propagation of feature annotation.</text>
</comment>
<evidence type="ECO:0000256" key="4">
    <source>
        <dbReference type="ARBA" id="ARBA00022475"/>
    </source>
</evidence>
<dbReference type="GO" id="GO:0048472">
    <property type="term" value="F:threonine-phosphate decarboxylase activity"/>
    <property type="evidence" value="ECO:0007669"/>
    <property type="project" value="InterPro"/>
</dbReference>
<organism evidence="10 11">
    <name type="scientific">Acetobacter aceti</name>
    <dbReference type="NCBI Taxonomy" id="435"/>
    <lineage>
        <taxon>Bacteria</taxon>
        <taxon>Pseudomonadati</taxon>
        <taxon>Pseudomonadota</taxon>
        <taxon>Alphaproteobacteria</taxon>
        <taxon>Acetobacterales</taxon>
        <taxon>Acetobacteraceae</taxon>
        <taxon>Acetobacter</taxon>
        <taxon>Acetobacter subgen. Acetobacter</taxon>
    </lineage>
</organism>
<comment type="pathway">
    <text evidence="2 9">Cofactor biosynthesis; adenosylcobalamin biosynthesis.</text>
</comment>
<dbReference type="GO" id="GO:0005886">
    <property type="term" value="C:plasma membrane"/>
    <property type="evidence" value="ECO:0007669"/>
    <property type="project" value="UniProtKB-SubCell"/>
</dbReference>
<evidence type="ECO:0000313" key="10">
    <source>
        <dbReference type="EMBL" id="BCI68274.1"/>
    </source>
</evidence>
<comment type="subcellular location">
    <subcellularLocation>
        <location evidence="1 9">Cell membrane</location>
        <topology evidence="1 9">Multi-pass membrane protein</topology>
    </subcellularLocation>
</comment>
<proteinExistence type="inferred from homology"/>
<dbReference type="Pfam" id="PF03186">
    <property type="entry name" value="CobD_Cbib"/>
    <property type="match status" value="1"/>
</dbReference>
<dbReference type="RefSeq" id="WP_099348983.1">
    <property type="nucleotide sequence ID" value="NZ_AP023326.1"/>
</dbReference>
<keyword evidence="4 9" id="KW-1003">Cell membrane</keyword>
<dbReference type="PANTHER" id="PTHR34308">
    <property type="entry name" value="COBALAMIN BIOSYNTHESIS PROTEIN CBIB"/>
    <property type="match status" value="1"/>
</dbReference>
<evidence type="ECO:0000256" key="9">
    <source>
        <dbReference type="HAMAP-Rule" id="MF_00024"/>
    </source>
</evidence>